<gene>
    <name evidence="2" type="ORF">EZ437_04495</name>
</gene>
<feature type="signal peptide" evidence="1">
    <location>
        <begin position="1"/>
        <end position="21"/>
    </location>
</feature>
<dbReference type="Pfam" id="PF17170">
    <property type="entry name" value="DUF5128"/>
    <property type="match status" value="1"/>
</dbReference>
<organism evidence="2 3">
    <name type="scientific">Pedobacter psychroterrae</name>
    <dbReference type="NCBI Taxonomy" id="2530453"/>
    <lineage>
        <taxon>Bacteria</taxon>
        <taxon>Pseudomonadati</taxon>
        <taxon>Bacteroidota</taxon>
        <taxon>Sphingobacteriia</taxon>
        <taxon>Sphingobacteriales</taxon>
        <taxon>Sphingobacteriaceae</taxon>
        <taxon>Pedobacter</taxon>
    </lineage>
</organism>
<protein>
    <submittedName>
        <fullName evidence="2">6-bladed beta-propeller</fullName>
    </submittedName>
</protein>
<dbReference type="RefSeq" id="WP_131593653.1">
    <property type="nucleotide sequence ID" value="NZ_SJSL01000001.1"/>
</dbReference>
<dbReference type="AlphaFoldDB" id="A0A4V2MLS8"/>
<dbReference type="Proteomes" id="UP000293347">
    <property type="component" value="Unassembled WGS sequence"/>
</dbReference>
<dbReference type="OrthoDB" id="828283at2"/>
<keyword evidence="3" id="KW-1185">Reference proteome</keyword>
<proteinExistence type="predicted"/>
<feature type="chain" id="PRO_5020534765" evidence="1">
    <location>
        <begin position="22"/>
        <end position="417"/>
    </location>
</feature>
<name>A0A4V2MLS8_9SPHI</name>
<comment type="caution">
    <text evidence="2">The sequence shown here is derived from an EMBL/GenBank/DDBJ whole genome shotgun (WGS) entry which is preliminary data.</text>
</comment>
<dbReference type="EMBL" id="SJSL01000001">
    <property type="protein sequence ID" value="TCD03237.1"/>
    <property type="molecule type" value="Genomic_DNA"/>
</dbReference>
<evidence type="ECO:0000256" key="1">
    <source>
        <dbReference type="SAM" id="SignalP"/>
    </source>
</evidence>
<reference evidence="2 3" key="1">
    <citation type="submission" date="2019-02" db="EMBL/GenBank/DDBJ databases">
        <title>Pedobacter sp. RP-1-14 sp. nov., isolated from Arctic soil.</title>
        <authorList>
            <person name="Dahal R.H."/>
        </authorList>
    </citation>
    <scope>NUCLEOTIDE SEQUENCE [LARGE SCALE GENOMIC DNA]</scope>
    <source>
        <strain evidence="2 3">RP-1-14</strain>
    </source>
</reference>
<accession>A0A4V2MLS8</accession>
<evidence type="ECO:0000313" key="2">
    <source>
        <dbReference type="EMBL" id="TCD03237.1"/>
    </source>
</evidence>
<evidence type="ECO:0000313" key="3">
    <source>
        <dbReference type="Proteomes" id="UP000293347"/>
    </source>
</evidence>
<sequence length="417" mass="47904">MLKFALSSFVICTLSFGQVLAQASKVDSSEMRTLRVDPSASRGAAASQVFDEIKFIPLETTKESLFGSISQLHITDDNYVIWDYDTKSILIFTKEGKYVAKINGSKIEKDPADKENQDFYGFTLKKENNQQLIQVSAGKYFFYFDLNGKLARKAKSGDGEVYGGNRKFSDGTEVDRSYMDKIDKDSNYYDLGLVKDKKKVAAYFPFSMDRYKGDQFYSGGESITDYGVKDELFFVNFYEYNIYKITPSKLSLTYRIIFPANNSLPSDFKENPIYKGKRREYFDKFPKAYYAIGSAYQFGNNLYFKVSNWTWGANERKAFIYNLKNGMVTSISDIEPDSLSQFLPVTDAGIHYDFANKGFHLFDGQYFYTSYSSLALFNFKEQNEGKDRKYDPALTAYFKTQNKKSNPVIIQLKPKKN</sequence>
<keyword evidence="1" id="KW-0732">Signal</keyword>